<keyword evidence="1" id="KW-0472">Membrane</keyword>
<dbReference type="EMBL" id="GG697235">
    <property type="protein sequence ID" value="EET90544.1"/>
    <property type="molecule type" value="Genomic_DNA"/>
</dbReference>
<keyword evidence="3" id="KW-1185">Reference proteome</keyword>
<proteinExistence type="predicted"/>
<organism evidence="2 3">
    <name type="scientific">Candidatus Micrarchaeum acidiphilum ARMAN-2</name>
    <dbReference type="NCBI Taxonomy" id="425595"/>
    <lineage>
        <taxon>Archaea</taxon>
        <taxon>Candidatus Micrarchaeota</taxon>
        <taxon>Candidatus Micrarchaeia</taxon>
        <taxon>Candidatus Micrarchaeales</taxon>
        <taxon>Candidatus Micrarchaeaceae</taxon>
        <taxon>Candidatus Micrarchaeum</taxon>
    </lineage>
</organism>
<keyword evidence="1" id="KW-1133">Transmembrane helix</keyword>
<protein>
    <recommendedName>
        <fullName evidence="4">DUF2341 domain-containing protein</fullName>
    </recommendedName>
</protein>
<keyword evidence="1" id="KW-0812">Transmembrane</keyword>
<evidence type="ECO:0000313" key="3">
    <source>
        <dbReference type="Proteomes" id="UP000332487"/>
    </source>
</evidence>
<accession>C7DG06</accession>
<evidence type="ECO:0008006" key="4">
    <source>
        <dbReference type="Google" id="ProtNLM"/>
    </source>
</evidence>
<reference evidence="2 3" key="2">
    <citation type="journal article" date="2010" name="Proc. Natl. Acad. Sci. U.S.A.">
        <title>Enigmatic, ultrasmall, uncultivated Archaea.</title>
        <authorList>
            <person name="Baker B.J."/>
            <person name="Comolli L.R."/>
            <person name="Dick G.J."/>
            <person name="Hauser L.J."/>
            <person name="Hyatt D."/>
            <person name="Dill B.D."/>
            <person name="Land M.L."/>
            <person name="Verberkmoes N.C."/>
            <person name="Hettich R.L."/>
            <person name="Banfield J.F."/>
        </authorList>
    </citation>
    <scope>NUCLEOTIDE SEQUENCE [LARGE SCALE GENOMIC DNA]</scope>
    <source>
        <strain evidence="2">ARMAN-2</strain>
    </source>
</reference>
<sequence length="1200" mass="127593">MVRITNNGGTSPQLNTGSTSLASGTLNYTTQYTAIDSFIQSTTGLTATFDGTSSSASTTALSSGYIGFYLYSASTGTTIVNIQWIRTRAYPPNGVMPSVSFGAVQATPTAVPSGIIAYTELNLSASWNVVHGAYVQQMVNLTESSTIYGSYLAYSSSTANFEYFYGNGTVIPAWIESNSSGKLITWLKIKNTTATNNIYLGFASKTTNLLSSSGTSGIGEAPELSTTYGEYDDGASVFTQYGGKSWSSFTFVGGTWTASNGYLQETATGGTYVGGPTALIESTQYPNNGNYVLGMAFNYTAEADARVGIIAVATPETTPDTFGYRFIGQRFLSFLNDDVAWVVNNVYQGAVSTAYTMVITDAGGTWSGNLYSGYGTETSTPVTSLASTAYTTANKEGATSGYVGISAAYTYGNGTTVANPINVMWFYMRAYPPNGVMPSVSFGAVHYSISSSLSISPNPATYGQSITLTATCLPSTDSCAIDYPSLGTAIATGTGTATYTYNAFTLGAGTYGSFYANDITAGTNSTPQTLTVNKNSTYAFTLTGISTGNQQYTGTNQTAKATIITHNNQLTGMLYLNKALVGTATTPSLSYNSPFDIGTWDLTFNTTGNANYTAKSLSANYINYVAVSLENTTKTSSITPSNLTISSYYPIKLYTSSPTNAITYSLTQTLGSTTTALQTNALNISYIPPANQITGNYIYNIKEMQGANKLLMKATIQPINMTSISSAINYSTLLQYLPILAHTPAWTAKPQSWYISSTPASFTDQANTTAGAVFQTNASGTMIPQIHLVYPFTSFVLNYSNNPAVQGSVSINPFTFTLANSIAANYRSIANFSVFSQYTFNGIPASNLSVRALGLINGYHFNISSSNTSTLNGKYYLAVPTSNYLNPNITYTMTAVGTKANYFSMTNNFCPTTASAGAIPSYPIGLVDANGTRYSIYAYSTTGGSSAGNKLQVIEQQGSGSQTVQELTIPASLPFALPLEQSGIEYAFNVYSSNCKTLNYKGALSVPTNPLYIQLAGSGQITFYNKTLVNGVCKLINTTANTVMVQCSAGDPNSYVYKYNLQIENTTILGSQSLAANYTYNGSSFTSTFSLPKNATYYYYLYAYAYKNADPKLLVNSNLLTLSKITLTAPILGFIAAILLFILAAVGVASGVPLVLSGLFDLGLVAIVVFQLVNIPGIVIYAAIMVEIALIYWGKKEKAW</sequence>
<reference evidence="2 3" key="1">
    <citation type="journal article" date="2009" name="Genome Biol.">
        <title>Community-wide analysis of microbial genome sequence signatures.</title>
        <authorList>
            <person name="Dick G.J."/>
            <person name="Andersson A.F."/>
            <person name="Baker B.J."/>
            <person name="Simmons S.L."/>
            <person name="Thomas B.C."/>
            <person name="Yelton A.P."/>
            <person name="Banfield J.F."/>
        </authorList>
    </citation>
    <scope>NUCLEOTIDE SEQUENCE [LARGE SCALE GENOMIC DNA]</scope>
    <source>
        <strain evidence="2">ARMAN-2</strain>
    </source>
</reference>
<feature type="transmembrane region" description="Helical" evidence="1">
    <location>
        <begin position="1178"/>
        <end position="1194"/>
    </location>
</feature>
<dbReference type="Proteomes" id="UP000332487">
    <property type="component" value="Unassembled WGS sequence"/>
</dbReference>
<feature type="transmembrane region" description="Helical" evidence="1">
    <location>
        <begin position="1127"/>
        <end position="1147"/>
    </location>
</feature>
<name>C7DG06_MICA2</name>
<feature type="transmembrane region" description="Helical" evidence="1">
    <location>
        <begin position="1154"/>
        <end position="1172"/>
    </location>
</feature>
<gene>
    <name evidence="2" type="ORF">UNLARM2_0015</name>
</gene>
<dbReference type="AlphaFoldDB" id="C7DG06"/>
<evidence type="ECO:0000313" key="2">
    <source>
        <dbReference type="EMBL" id="EET90544.1"/>
    </source>
</evidence>
<evidence type="ECO:0000256" key="1">
    <source>
        <dbReference type="SAM" id="Phobius"/>
    </source>
</evidence>